<reference evidence="2 3" key="1">
    <citation type="submission" date="2019-10" db="EMBL/GenBank/DDBJ databases">
        <title>A soil myxobacterium in the family Polyangiaceae.</title>
        <authorList>
            <person name="Li Y."/>
            <person name="Wang J."/>
        </authorList>
    </citation>
    <scope>NUCLEOTIDE SEQUENCE [LARGE SCALE GENOMIC DNA]</scope>
    <source>
        <strain evidence="2 3">DSM 14734</strain>
    </source>
</reference>
<dbReference type="InterPro" id="IPR004360">
    <property type="entry name" value="Glyas_Fos-R_dOase_dom"/>
</dbReference>
<evidence type="ECO:0000313" key="2">
    <source>
        <dbReference type="EMBL" id="MRG96264.1"/>
    </source>
</evidence>
<sequence>MTTTRSRMLFVNIAVKNLDRSVGFFTKLGFTFNQQFTDETATCMIVNEQACVMLLVESKFQGFTKKQICDTSTSNEAAICFSCESREEVDRMVEIALANGGSRAMPPQDHGFMYFASFYDIDGHHWEVMWMDPAAVQK</sequence>
<dbReference type="InterPro" id="IPR029068">
    <property type="entry name" value="Glyas_Bleomycin-R_OHBP_Dase"/>
</dbReference>
<keyword evidence="3" id="KW-1185">Reference proteome</keyword>
<dbReference type="SUPFAM" id="SSF54593">
    <property type="entry name" value="Glyoxalase/Bleomycin resistance protein/Dihydroxybiphenyl dioxygenase"/>
    <property type="match status" value="1"/>
</dbReference>
<proteinExistence type="predicted"/>
<name>A0A6N7Q1Y1_9BACT</name>
<dbReference type="RefSeq" id="WP_153823059.1">
    <property type="nucleotide sequence ID" value="NZ_WJIE01000010.1"/>
</dbReference>
<dbReference type="InterPro" id="IPR037523">
    <property type="entry name" value="VOC_core"/>
</dbReference>
<accession>A0A6N7Q1Y1</accession>
<protein>
    <submittedName>
        <fullName evidence="2">Glyoxalase/bleomycin resistance/extradiol dioxygenase family protein</fullName>
    </submittedName>
</protein>
<dbReference type="EMBL" id="WJIE01000010">
    <property type="protein sequence ID" value="MRG96264.1"/>
    <property type="molecule type" value="Genomic_DNA"/>
</dbReference>
<evidence type="ECO:0000313" key="3">
    <source>
        <dbReference type="Proteomes" id="UP000440224"/>
    </source>
</evidence>
<keyword evidence="2" id="KW-0223">Dioxygenase</keyword>
<dbReference type="Pfam" id="PF00903">
    <property type="entry name" value="Glyoxalase"/>
    <property type="match status" value="1"/>
</dbReference>
<dbReference type="PANTHER" id="PTHR36503:SF2">
    <property type="entry name" value="BLR2408 PROTEIN"/>
    <property type="match status" value="1"/>
</dbReference>
<gene>
    <name evidence="2" type="ORF">GF068_30730</name>
</gene>
<evidence type="ECO:0000259" key="1">
    <source>
        <dbReference type="PROSITE" id="PS51819"/>
    </source>
</evidence>
<comment type="caution">
    <text evidence="2">The sequence shown here is derived from an EMBL/GenBank/DDBJ whole genome shotgun (WGS) entry which is preliminary data.</text>
</comment>
<keyword evidence="2" id="KW-0560">Oxidoreductase</keyword>
<dbReference type="Gene3D" id="3.10.180.10">
    <property type="entry name" value="2,3-Dihydroxybiphenyl 1,2-Dioxygenase, domain 1"/>
    <property type="match status" value="1"/>
</dbReference>
<dbReference type="OrthoDB" id="4265398at2"/>
<dbReference type="AlphaFoldDB" id="A0A6N7Q1Y1"/>
<dbReference type="GO" id="GO:0051213">
    <property type="term" value="F:dioxygenase activity"/>
    <property type="evidence" value="ECO:0007669"/>
    <property type="project" value="UniProtKB-KW"/>
</dbReference>
<dbReference type="PANTHER" id="PTHR36503">
    <property type="entry name" value="BLR2520 PROTEIN"/>
    <property type="match status" value="1"/>
</dbReference>
<dbReference type="PROSITE" id="PS51819">
    <property type="entry name" value="VOC"/>
    <property type="match status" value="1"/>
</dbReference>
<dbReference type="Proteomes" id="UP000440224">
    <property type="component" value="Unassembled WGS sequence"/>
</dbReference>
<organism evidence="2 3">
    <name type="scientific">Polyangium spumosum</name>
    <dbReference type="NCBI Taxonomy" id="889282"/>
    <lineage>
        <taxon>Bacteria</taxon>
        <taxon>Pseudomonadati</taxon>
        <taxon>Myxococcota</taxon>
        <taxon>Polyangia</taxon>
        <taxon>Polyangiales</taxon>
        <taxon>Polyangiaceae</taxon>
        <taxon>Polyangium</taxon>
    </lineage>
</organism>
<feature type="domain" description="VOC" evidence="1">
    <location>
        <begin position="7"/>
        <end position="131"/>
    </location>
</feature>